<keyword evidence="3" id="KW-1185">Reference proteome</keyword>
<dbReference type="Proteomes" id="UP000069940">
    <property type="component" value="Unassembled WGS sequence"/>
</dbReference>
<reference evidence="2" key="2">
    <citation type="submission" date="2025-05" db="UniProtKB">
        <authorList>
            <consortium name="EnsemblMetazoa"/>
        </authorList>
    </citation>
    <scope>IDENTIFICATION</scope>
    <source>
        <strain evidence="2">Foshan</strain>
    </source>
</reference>
<dbReference type="GeneID" id="109422890"/>
<feature type="compositionally biased region" description="Gly residues" evidence="1">
    <location>
        <begin position="124"/>
        <end position="139"/>
    </location>
</feature>
<feature type="region of interest" description="Disordered" evidence="1">
    <location>
        <begin position="99"/>
        <end position="201"/>
    </location>
</feature>
<proteinExistence type="predicted"/>
<name>A0ABM1XM94_AEDAL</name>
<feature type="compositionally biased region" description="Gly residues" evidence="1">
    <location>
        <begin position="58"/>
        <end position="75"/>
    </location>
</feature>
<feature type="compositionally biased region" description="Low complexity" evidence="1">
    <location>
        <begin position="99"/>
        <end position="123"/>
    </location>
</feature>
<evidence type="ECO:0000313" key="3">
    <source>
        <dbReference type="Proteomes" id="UP000069940"/>
    </source>
</evidence>
<feature type="region of interest" description="Disordered" evidence="1">
    <location>
        <begin position="1"/>
        <end position="76"/>
    </location>
</feature>
<organism evidence="2 3">
    <name type="scientific">Aedes albopictus</name>
    <name type="common">Asian tiger mosquito</name>
    <name type="synonym">Stegomyia albopicta</name>
    <dbReference type="NCBI Taxonomy" id="7160"/>
    <lineage>
        <taxon>Eukaryota</taxon>
        <taxon>Metazoa</taxon>
        <taxon>Ecdysozoa</taxon>
        <taxon>Arthropoda</taxon>
        <taxon>Hexapoda</taxon>
        <taxon>Insecta</taxon>
        <taxon>Pterygota</taxon>
        <taxon>Neoptera</taxon>
        <taxon>Endopterygota</taxon>
        <taxon>Diptera</taxon>
        <taxon>Nematocera</taxon>
        <taxon>Culicoidea</taxon>
        <taxon>Culicidae</taxon>
        <taxon>Culicinae</taxon>
        <taxon>Aedini</taxon>
        <taxon>Aedes</taxon>
        <taxon>Stegomyia</taxon>
    </lineage>
</organism>
<dbReference type="EnsemblMetazoa" id="AALFPA23_000955.R38326">
    <property type="protein sequence ID" value="AALFPA23_000955.P38326"/>
    <property type="gene ID" value="AALFPA23_000955"/>
</dbReference>
<reference evidence="3" key="1">
    <citation type="journal article" date="2015" name="Proc. Natl. Acad. Sci. U.S.A.">
        <title>Genome sequence of the Asian Tiger mosquito, Aedes albopictus, reveals insights into its biology, genetics, and evolution.</title>
        <authorList>
            <person name="Chen X.G."/>
            <person name="Jiang X."/>
            <person name="Gu J."/>
            <person name="Xu M."/>
            <person name="Wu Y."/>
            <person name="Deng Y."/>
            <person name="Zhang C."/>
            <person name="Bonizzoni M."/>
            <person name="Dermauw W."/>
            <person name="Vontas J."/>
            <person name="Armbruster P."/>
            <person name="Huang X."/>
            <person name="Yang Y."/>
            <person name="Zhang H."/>
            <person name="He W."/>
            <person name="Peng H."/>
            <person name="Liu Y."/>
            <person name="Wu K."/>
            <person name="Chen J."/>
            <person name="Lirakis M."/>
            <person name="Topalis P."/>
            <person name="Van Leeuwen T."/>
            <person name="Hall A.B."/>
            <person name="Jiang X."/>
            <person name="Thorpe C."/>
            <person name="Mueller R.L."/>
            <person name="Sun C."/>
            <person name="Waterhouse R.M."/>
            <person name="Yan G."/>
            <person name="Tu Z.J."/>
            <person name="Fang X."/>
            <person name="James A.A."/>
        </authorList>
    </citation>
    <scope>NUCLEOTIDE SEQUENCE [LARGE SCALE GENOMIC DNA]</scope>
    <source>
        <strain evidence="3">Foshan</strain>
    </source>
</reference>
<protein>
    <submittedName>
        <fullName evidence="2">Uncharacterized protein</fullName>
    </submittedName>
</protein>
<accession>A0ABM1XM94</accession>
<dbReference type="RefSeq" id="XP_062711272.1">
    <property type="nucleotide sequence ID" value="XM_062855288.1"/>
</dbReference>
<evidence type="ECO:0000313" key="2">
    <source>
        <dbReference type="EnsemblMetazoa" id="AALFPA23_000955.P38326"/>
    </source>
</evidence>
<sequence>MSETSSSDQKYDVGQAQRDQFTGQELAGVRDGQGNSTHLDDGPVYGAGGVTSSVNTTGSGGGTGGTGGGGGGGGTTISSLAHVGIQSLVHLDQEDMSSSSFSSASRASLDLQPSSSGSPTASASGGGGGCGGGAGGTGAGRSKQSAAANRASPSPSRCSSSSSSTKRRGGSGRQTTQLATVAKGKDGGGEGGGEGQELSGRHRECETIIEKDVHQSVVAKDGNGNERSVVIGLPGSGGNGGLGGSDSDAGNTGSHVDLVTGVSVRVFQWVRGMNFVCRRKDGVEEKR</sequence>
<evidence type="ECO:0000256" key="1">
    <source>
        <dbReference type="SAM" id="MobiDB-lite"/>
    </source>
</evidence>
<feature type="compositionally biased region" description="Low complexity" evidence="1">
    <location>
        <begin position="145"/>
        <end position="164"/>
    </location>
</feature>